<dbReference type="EMBL" id="CP014227">
    <property type="protein sequence ID" value="AMD85836.1"/>
    <property type="molecule type" value="Genomic_DNA"/>
</dbReference>
<feature type="binding site" evidence="2">
    <location>
        <position position="363"/>
    </location>
    <ligand>
        <name>Zn(2+)</name>
        <dbReference type="ChEBI" id="CHEBI:29105"/>
        <note>catalytic</note>
    </ligand>
</feature>
<dbReference type="Gene3D" id="1.10.390.10">
    <property type="entry name" value="Neutral Protease Domain 2"/>
    <property type="match status" value="1"/>
</dbReference>
<dbReference type="PANTHER" id="PTHR45726:SF3">
    <property type="entry name" value="LEUKOTRIENE A-4 HYDROLASE"/>
    <property type="match status" value="1"/>
</dbReference>
<reference evidence="6 8" key="2">
    <citation type="submission" date="2017-06" db="EMBL/GenBank/DDBJ databases">
        <authorList>
            <consortium name="Pathogen Informatics"/>
        </authorList>
    </citation>
    <scope>NUCLEOTIDE SEQUENCE [LARGE SCALE GENOMIC DNA]</scope>
    <source>
        <strain evidence="6 8">NCTC12947</strain>
    </source>
</reference>
<keyword evidence="6" id="KW-0645">Protease</keyword>
<gene>
    <name evidence="6" type="primary">pepN</name>
    <name evidence="5" type="ORF">AXF12_10130</name>
    <name evidence="6" type="ORF">SAMEA44541418_02131</name>
</gene>
<accession>A0AAX2H219</accession>
<feature type="signal peptide" evidence="3">
    <location>
        <begin position="1"/>
        <end position="19"/>
    </location>
</feature>
<dbReference type="EMBL" id="LT906449">
    <property type="protein sequence ID" value="SNV15656.1"/>
    <property type="molecule type" value="Genomic_DNA"/>
</dbReference>
<evidence type="ECO:0000259" key="4">
    <source>
        <dbReference type="Pfam" id="PF01433"/>
    </source>
</evidence>
<evidence type="ECO:0000256" key="1">
    <source>
        <dbReference type="PIRSR" id="PIRSR634015-1"/>
    </source>
</evidence>
<dbReference type="SUPFAM" id="SSF55486">
    <property type="entry name" value="Metalloproteases ('zincins'), catalytic domain"/>
    <property type="match status" value="1"/>
</dbReference>
<reference evidence="5 7" key="1">
    <citation type="submission" date="2016-02" db="EMBL/GenBank/DDBJ databases">
        <authorList>
            <person name="Holder M.E."/>
            <person name="Ajami N.J."/>
            <person name="Petrosino J.F."/>
        </authorList>
    </citation>
    <scope>NUCLEOTIDE SEQUENCE [LARGE SCALE GENOMIC DNA]</scope>
    <source>
        <strain evidence="5 7">CCUG 32990</strain>
    </source>
</reference>
<feature type="binding site" evidence="2">
    <location>
        <position position="382"/>
    </location>
    <ligand>
        <name>Zn(2+)</name>
        <dbReference type="ChEBI" id="CHEBI:29105"/>
        <note>catalytic</note>
    </ligand>
</feature>
<dbReference type="PANTHER" id="PTHR45726">
    <property type="entry name" value="LEUKOTRIENE A-4 HYDROLASE"/>
    <property type="match status" value="1"/>
</dbReference>
<evidence type="ECO:0000313" key="8">
    <source>
        <dbReference type="Proteomes" id="UP000215539"/>
    </source>
</evidence>
<sequence length="619" mass="71072">MNKLIATLCVVFTTSFATAQNYWQQAVDYKMDVHINVKNYQYKGTQRLVYTNNSPDTLNVVFYHLYFNAFQPGSEMDSHLQSLPDPDPRMATNVGTKDKPQWVSRISQLKPNEIGYLKVLSLTQDGQSVSYEHASTILKVKLAKPILPKGQAVFEMTFEGQVPVMIRRAGRNSPDGVALSMAQWYPKMVAYDFKGWHATEYLGREFYGVWGDFDVKITIDKNYILGGSGVLQNPNEVGCGYEEAGAKVPKVKGKTKTWHFVAKRVHDFTWSADPEYVHDKVALKDGKTFHFLYKKYKENWKRIQPEMVKVYDFYNTIVGKYPWEQYTFLQGGDGGMEYAMCTLIVGNERYESLLGTAIHELGHAWFQHLLGTDEATYPWMDEGFTSFIEDLAKQLVIHPNSGHIPFGNAYKAYFTLATSQFDETPITHSDRYASNYAYSINSYRKGTLFLTQLGYIIGDKVVIKALQEYYKQWAFKSPTPNDFIRIAEKVSGMQLQWFLNEFMQTTHTADYAVESVKAKGNKTEIVLKRIGRMPLPIDLFVVEKSKKVHYYYIPLRMQFGNKPNPYMLFDQEIMPAWGWGNTTYTLEINMPLEKIQTVAIDADNLSVDINKANNVFQNP</sequence>
<feature type="binding site" evidence="2">
    <location>
        <position position="359"/>
    </location>
    <ligand>
        <name>Zn(2+)</name>
        <dbReference type="ChEBI" id="CHEBI:29105"/>
        <note>catalytic</note>
    </ligand>
</feature>
<keyword evidence="6" id="KW-0031">Aminopeptidase</keyword>
<protein>
    <submittedName>
        <fullName evidence="6">Aminopeptidase N</fullName>
        <ecNumber evidence="6">3.4.11.2</ecNumber>
    </submittedName>
    <submittedName>
        <fullName evidence="5">Peptidase M1</fullName>
    </submittedName>
</protein>
<dbReference type="Proteomes" id="UP000065822">
    <property type="component" value="Chromosome"/>
</dbReference>
<dbReference type="GO" id="GO:0008270">
    <property type="term" value="F:zinc ion binding"/>
    <property type="evidence" value="ECO:0007669"/>
    <property type="project" value="InterPro"/>
</dbReference>
<evidence type="ECO:0000256" key="2">
    <source>
        <dbReference type="PIRSR" id="PIRSR634015-3"/>
    </source>
</evidence>
<evidence type="ECO:0000313" key="6">
    <source>
        <dbReference type="EMBL" id="SNV15656.1"/>
    </source>
</evidence>
<feature type="domain" description="Peptidase M1 membrane alanine aminopeptidase" evidence="4">
    <location>
        <begin position="348"/>
        <end position="502"/>
    </location>
</feature>
<name>A0AAX2H219_9FLAO</name>
<keyword evidence="2" id="KW-0862">Zinc</keyword>
<dbReference type="InterPro" id="IPR014782">
    <property type="entry name" value="Peptidase_M1_dom"/>
</dbReference>
<dbReference type="InterPro" id="IPR027268">
    <property type="entry name" value="Peptidase_M4/M1_CTD_sf"/>
</dbReference>
<evidence type="ECO:0000313" key="7">
    <source>
        <dbReference type="Proteomes" id="UP000065822"/>
    </source>
</evidence>
<keyword evidence="7" id="KW-1185">Reference proteome</keyword>
<dbReference type="KEGG" id="chg:AXF12_10130"/>
<dbReference type="GO" id="GO:0016285">
    <property type="term" value="F:alanyl aminopeptidase activity"/>
    <property type="evidence" value="ECO:0007669"/>
    <property type="project" value="UniProtKB-EC"/>
</dbReference>
<organism evidence="6 8">
    <name type="scientific">Capnocytophaga haemolytica</name>
    <dbReference type="NCBI Taxonomy" id="45243"/>
    <lineage>
        <taxon>Bacteria</taxon>
        <taxon>Pseudomonadati</taxon>
        <taxon>Bacteroidota</taxon>
        <taxon>Flavobacteriia</taxon>
        <taxon>Flavobacteriales</taxon>
        <taxon>Flavobacteriaceae</taxon>
        <taxon>Capnocytophaga</taxon>
    </lineage>
</organism>
<comment type="cofactor">
    <cofactor evidence="2">
        <name>Zn(2+)</name>
        <dbReference type="ChEBI" id="CHEBI:29105"/>
    </cofactor>
    <text evidence="2">Binds 1 zinc ion per subunit.</text>
</comment>
<dbReference type="InterPro" id="IPR034015">
    <property type="entry name" value="M1_LTA4H"/>
</dbReference>
<dbReference type="AlphaFoldDB" id="A0AAX2H219"/>
<keyword evidence="6" id="KW-0378">Hydrolase</keyword>
<proteinExistence type="predicted"/>
<evidence type="ECO:0000256" key="3">
    <source>
        <dbReference type="SAM" id="SignalP"/>
    </source>
</evidence>
<evidence type="ECO:0000313" key="5">
    <source>
        <dbReference type="EMBL" id="AMD85836.1"/>
    </source>
</evidence>
<keyword evidence="2" id="KW-0479">Metal-binding</keyword>
<feature type="active site" description="Proton acceptor" evidence="1">
    <location>
        <position position="360"/>
    </location>
</feature>
<dbReference type="Proteomes" id="UP000215539">
    <property type="component" value="Chromosome 1"/>
</dbReference>
<dbReference type="GO" id="GO:0008237">
    <property type="term" value="F:metallopeptidase activity"/>
    <property type="evidence" value="ECO:0007669"/>
    <property type="project" value="InterPro"/>
</dbReference>
<feature type="chain" id="PRO_5043746460" evidence="3">
    <location>
        <begin position="20"/>
        <end position="619"/>
    </location>
</feature>
<feature type="active site" description="Proton donor" evidence="1">
    <location>
        <position position="443"/>
    </location>
</feature>
<keyword evidence="3" id="KW-0732">Signal</keyword>
<dbReference type="Pfam" id="PF01433">
    <property type="entry name" value="Peptidase_M1"/>
    <property type="match status" value="1"/>
</dbReference>
<dbReference type="RefSeq" id="WP_066430796.1">
    <property type="nucleotide sequence ID" value="NZ_CP014227.1"/>
</dbReference>
<dbReference type="CDD" id="cd09604">
    <property type="entry name" value="M1_APN_like"/>
    <property type="match status" value="1"/>
</dbReference>
<dbReference type="EC" id="3.4.11.2" evidence="6"/>